<dbReference type="InterPro" id="IPR017907">
    <property type="entry name" value="Znf_RING_CS"/>
</dbReference>
<dbReference type="CDD" id="cd16735">
    <property type="entry name" value="RING-HC_PCGF3"/>
    <property type="match status" value="1"/>
</dbReference>
<evidence type="ECO:0000313" key="12">
    <source>
        <dbReference type="EMBL" id="KAH8365707.1"/>
    </source>
</evidence>
<keyword evidence="6" id="KW-0805">Transcription regulation</keyword>
<dbReference type="InterPro" id="IPR032443">
    <property type="entry name" value="RAWUL"/>
</dbReference>
<dbReference type="Pfam" id="PF16207">
    <property type="entry name" value="RAWUL"/>
    <property type="match status" value="1"/>
</dbReference>
<dbReference type="Pfam" id="PF13923">
    <property type="entry name" value="zf-C3HC4_2"/>
    <property type="match status" value="1"/>
</dbReference>
<dbReference type="Gene3D" id="3.30.40.10">
    <property type="entry name" value="Zinc/RING finger domain, C3HC4 (zinc finger)"/>
    <property type="match status" value="1"/>
</dbReference>
<dbReference type="GO" id="GO:0008270">
    <property type="term" value="F:zinc ion binding"/>
    <property type="evidence" value="ECO:0007669"/>
    <property type="project" value="UniProtKB-KW"/>
</dbReference>
<keyword evidence="2" id="KW-0678">Repressor</keyword>
<keyword evidence="13" id="KW-1185">Reference proteome</keyword>
<evidence type="ECO:0000256" key="3">
    <source>
        <dbReference type="ARBA" id="ARBA00022723"/>
    </source>
</evidence>
<dbReference type="GO" id="GO:0031519">
    <property type="term" value="C:PcG protein complex"/>
    <property type="evidence" value="ECO:0007669"/>
    <property type="project" value="UniProtKB-ARBA"/>
</dbReference>
<evidence type="ECO:0000256" key="10">
    <source>
        <dbReference type="PROSITE-ProRule" id="PRU00175"/>
    </source>
</evidence>
<gene>
    <name evidence="12" type="ORF">KR093_003642</name>
</gene>
<keyword evidence="4 10" id="KW-0863">Zinc-finger</keyword>
<evidence type="ECO:0000313" key="13">
    <source>
        <dbReference type="Proteomes" id="UP001200034"/>
    </source>
</evidence>
<evidence type="ECO:0000256" key="2">
    <source>
        <dbReference type="ARBA" id="ARBA00022491"/>
    </source>
</evidence>
<comment type="subcellular location">
    <subcellularLocation>
        <location evidence="1">Nucleus</location>
    </subcellularLocation>
</comment>
<accession>A0AAD4JW29</accession>
<organism evidence="12 13">
    <name type="scientific">Drosophila rubida</name>
    <dbReference type="NCBI Taxonomy" id="30044"/>
    <lineage>
        <taxon>Eukaryota</taxon>
        <taxon>Metazoa</taxon>
        <taxon>Ecdysozoa</taxon>
        <taxon>Arthropoda</taxon>
        <taxon>Hexapoda</taxon>
        <taxon>Insecta</taxon>
        <taxon>Pterygota</taxon>
        <taxon>Neoptera</taxon>
        <taxon>Endopterygota</taxon>
        <taxon>Diptera</taxon>
        <taxon>Brachycera</taxon>
        <taxon>Muscomorpha</taxon>
        <taxon>Ephydroidea</taxon>
        <taxon>Drosophilidae</taxon>
        <taxon>Drosophila</taxon>
    </lineage>
</organism>
<evidence type="ECO:0000256" key="6">
    <source>
        <dbReference type="ARBA" id="ARBA00023015"/>
    </source>
</evidence>
<dbReference type="FunFam" id="3.30.40.10:FF:000033">
    <property type="entry name" value="Polycomb group RING finger protein 3"/>
    <property type="match status" value="1"/>
</dbReference>
<reference evidence="12" key="1">
    <citation type="journal article" date="2021" name="Mol. Ecol. Resour.">
        <title>Phylogenomic analyses of the genus Drosophila reveals genomic signals of climate adaptation.</title>
        <authorList>
            <person name="Li F."/>
            <person name="Rane R.V."/>
            <person name="Luria V."/>
            <person name="Xiong Z."/>
            <person name="Chen J."/>
            <person name="Li Z."/>
            <person name="Catullo R.A."/>
            <person name="Griffin P.C."/>
            <person name="Schiffer M."/>
            <person name="Pearce S."/>
            <person name="Lee S.F."/>
            <person name="McElroy K."/>
            <person name="Stocker A."/>
            <person name="Shirriffs J."/>
            <person name="Cockerell F."/>
            <person name="Coppin C."/>
            <person name="Sgro C.M."/>
            <person name="Karger A."/>
            <person name="Cain J.W."/>
            <person name="Weber J.A."/>
            <person name="Santpere G."/>
            <person name="Kirschner M.W."/>
            <person name="Hoffmann A.A."/>
            <person name="Oakeshott J.G."/>
            <person name="Zhang G."/>
        </authorList>
    </citation>
    <scope>NUCLEOTIDE SEQUENCE</scope>
    <source>
        <strain evidence="12">BGI-SZ-2011g</strain>
    </source>
</reference>
<dbReference type="CDD" id="cd17083">
    <property type="entry name" value="RAWUL_PCGF3"/>
    <property type="match status" value="1"/>
</dbReference>
<evidence type="ECO:0000256" key="7">
    <source>
        <dbReference type="ARBA" id="ARBA00023163"/>
    </source>
</evidence>
<feature type="domain" description="RING-type" evidence="11">
    <location>
        <begin position="16"/>
        <end position="55"/>
    </location>
</feature>
<dbReference type="FunFam" id="3.10.20.90:FF:000073">
    <property type="entry name" value="Polycomb group RING finger protein 3"/>
    <property type="match status" value="1"/>
</dbReference>
<dbReference type="EMBL" id="JAJJHW010002774">
    <property type="protein sequence ID" value="KAH8365707.1"/>
    <property type="molecule type" value="Genomic_DNA"/>
</dbReference>
<dbReference type="PROSITE" id="PS00518">
    <property type="entry name" value="ZF_RING_1"/>
    <property type="match status" value="1"/>
</dbReference>
<sequence length="241" mass="28556">MERRVKLKTINPHITCKICGGYFIDATTVTECLHTFCKSCLVKHLEEKKTCPACDNIIHQSHPLQYISFDRTMQDIVYKLVPKLQEGMRPYLLLNAAYFMCKTLADESRRERDFYKSRNMPCPKDITQNHEDDNEKVMEAHAESDFHRLDEQVNVCLECISNNFKNLQRRFIRCSSQATITHLKKLVAKKILNGIEKYREIDILCNEELLGKDHTLKFVYVTRWRFRDPPLRLQFRPRVEL</sequence>
<evidence type="ECO:0000256" key="1">
    <source>
        <dbReference type="ARBA" id="ARBA00004123"/>
    </source>
</evidence>
<dbReference type="InterPro" id="IPR051507">
    <property type="entry name" value="PcG_RING_finger"/>
</dbReference>
<evidence type="ECO:0000256" key="8">
    <source>
        <dbReference type="ARBA" id="ARBA00023242"/>
    </source>
</evidence>
<dbReference type="Proteomes" id="UP001200034">
    <property type="component" value="Unassembled WGS sequence"/>
</dbReference>
<dbReference type="InterPro" id="IPR001841">
    <property type="entry name" value="Znf_RING"/>
</dbReference>
<dbReference type="SMART" id="SM00184">
    <property type="entry name" value="RING"/>
    <property type="match status" value="1"/>
</dbReference>
<name>A0AAD4JW29_9MUSC</name>
<dbReference type="InterPro" id="IPR013083">
    <property type="entry name" value="Znf_RING/FYVE/PHD"/>
</dbReference>
<dbReference type="AlphaFoldDB" id="A0AAD4JW29"/>
<keyword evidence="3" id="KW-0479">Metal-binding</keyword>
<protein>
    <recommendedName>
        <fullName evidence="9">Polycomb group RING finger protein 3</fullName>
    </recommendedName>
</protein>
<proteinExistence type="predicted"/>
<evidence type="ECO:0000256" key="4">
    <source>
        <dbReference type="ARBA" id="ARBA00022771"/>
    </source>
</evidence>
<evidence type="ECO:0000259" key="11">
    <source>
        <dbReference type="PROSITE" id="PS50089"/>
    </source>
</evidence>
<dbReference type="SUPFAM" id="SSF57850">
    <property type="entry name" value="RING/U-box"/>
    <property type="match status" value="1"/>
</dbReference>
<dbReference type="PROSITE" id="PS50089">
    <property type="entry name" value="ZF_RING_2"/>
    <property type="match status" value="1"/>
</dbReference>
<keyword evidence="7" id="KW-0804">Transcription</keyword>
<keyword evidence="5" id="KW-0862">Zinc</keyword>
<comment type="caution">
    <text evidence="12">The sequence shown here is derived from an EMBL/GenBank/DDBJ whole genome shotgun (WGS) entry which is preliminary data.</text>
</comment>
<keyword evidence="8" id="KW-0539">Nucleus</keyword>
<evidence type="ECO:0000256" key="5">
    <source>
        <dbReference type="ARBA" id="ARBA00022833"/>
    </source>
</evidence>
<dbReference type="Gene3D" id="3.10.20.90">
    <property type="entry name" value="Phosphatidylinositol 3-kinase Catalytic Subunit, Chain A, domain 1"/>
    <property type="match status" value="1"/>
</dbReference>
<dbReference type="PANTHER" id="PTHR45893">
    <property type="entry name" value="POLYCOMB GROUP RING FINGER PROTEIN"/>
    <property type="match status" value="1"/>
</dbReference>
<evidence type="ECO:0000256" key="9">
    <source>
        <dbReference type="ARBA" id="ARBA00072766"/>
    </source>
</evidence>